<keyword evidence="9" id="KW-0206">Cytoskeleton</keyword>
<dbReference type="SUPFAM" id="SSF56112">
    <property type="entry name" value="Protein kinase-like (PK-like)"/>
    <property type="match status" value="1"/>
</dbReference>
<comment type="similarity">
    <text evidence="3">Belongs to the protein kinase superfamily. NEK Ser/Thr protein kinase family. NIMA subfamily.</text>
</comment>
<dbReference type="PANTHER" id="PTHR43289">
    <property type="entry name" value="MITOGEN-ACTIVATED PROTEIN KINASE KINASE KINASE 20-RELATED"/>
    <property type="match status" value="1"/>
</dbReference>
<dbReference type="Pfam" id="PF00069">
    <property type="entry name" value="Pkinase"/>
    <property type="match status" value="1"/>
</dbReference>
<reference evidence="13 14" key="1">
    <citation type="submission" date="2019-02" db="EMBL/GenBank/DDBJ databases">
        <title>Deep-cultivation of Planctomycetes and their phenomic and genomic characterization uncovers novel biology.</title>
        <authorList>
            <person name="Wiegand S."/>
            <person name="Jogler M."/>
            <person name="Boedeker C."/>
            <person name="Pinto D."/>
            <person name="Vollmers J."/>
            <person name="Rivas-Marin E."/>
            <person name="Kohn T."/>
            <person name="Peeters S.H."/>
            <person name="Heuer A."/>
            <person name="Rast P."/>
            <person name="Oberbeckmann S."/>
            <person name="Bunk B."/>
            <person name="Jeske O."/>
            <person name="Meyerdierks A."/>
            <person name="Storesund J.E."/>
            <person name="Kallscheuer N."/>
            <person name="Luecker S."/>
            <person name="Lage O.M."/>
            <person name="Pohl T."/>
            <person name="Merkel B.J."/>
            <person name="Hornburger P."/>
            <person name="Mueller R.-W."/>
            <person name="Bruemmer F."/>
            <person name="Labrenz M."/>
            <person name="Spormann A.M."/>
            <person name="Op den Camp H."/>
            <person name="Overmann J."/>
            <person name="Amann R."/>
            <person name="Jetten M.S.M."/>
            <person name="Mascher T."/>
            <person name="Medema M.H."/>
            <person name="Devos D.P."/>
            <person name="Kaster A.-K."/>
            <person name="Ovreas L."/>
            <person name="Rohde M."/>
            <person name="Galperin M.Y."/>
            <person name="Jogler C."/>
        </authorList>
    </citation>
    <scope>NUCLEOTIDE SEQUENCE [LARGE SCALE GENOMIC DNA]</scope>
    <source>
        <strain evidence="13 14">CA12</strain>
    </source>
</reference>
<dbReference type="CDD" id="cd14014">
    <property type="entry name" value="STKc_PknB_like"/>
    <property type="match status" value="1"/>
</dbReference>
<comment type="subcellular location">
    <subcellularLocation>
        <location evidence="1">Cytoplasm</location>
        <location evidence="1">Cytoskeleton</location>
        <location evidence="1">Microtubule organizing center</location>
        <location evidence="1">Centrosome</location>
    </subcellularLocation>
    <subcellularLocation>
        <location evidence="2">Cytoplasm</location>
        <location evidence="2">Cytoskeleton</location>
        <location evidence="2">Spindle pole</location>
    </subcellularLocation>
</comment>
<dbReference type="KEGG" id="acaf:CA12_03990"/>
<evidence type="ECO:0000256" key="5">
    <source>
        <dbReference type="ARBA" id="ARBA00022679"/>
    </source>
</evidence>
<dbReference type="Gene3D" id="1.10.510.10">
    <property type="entry name" value="Transferase(Phosphotransferase) domain 1"/>
    <property type="match status" value="1"/>
</dbReference>
<evidence type="ECO:0000256" key="2">
    <source>
        <dbReference type="ARBA" id="ARBA00004647"/>
    </source>
</evidence>
<evidence type="ECO:0000256" key="11">
    <source>
        <dbReference type="SAM" id="MobiDB-lite"/>
    </source>
</evidence>
<dbReference type="PANTHER" id="PTHR43289:SF6">
    <property type="entry name" value="SERINE_THREONINE-PROTEIN KINASE NEKL-3"/>
    <property type="match status" value="1"/>
</dbReference>
<keyword evidence="14" id="KW-1185">Reference proteome</keyword>
<dbReference type="InterPro" id="IPR000719">
    <property type="entry name" value="Prot_kinase_dom"/>
</dbReference>
<name>A0A517P4K9_9PLAN</name>
<keyword evidence="5 13" id="KW-0808">Transferase</keyword>
<evidence type="ECO:0000256" key="4">
    <source>
        <dbReference type="ARBA" id="ARBA00022527"/>
    </source>
</evidence>
<dbReference type="GO" id="GO:0004674">
    <property type="term" value="F:protein serine/threonine kinase activity"/>
    <property type="evidence" value="ECO:0007669"/>
    <property type="project" value="UniProtKB-KW"/>
</dbReference>
<evidence type="ECO:0000256" key="7">
    <source>
        <dbReference type="ARBA" id="ARBA00022777"/>
    </source>
</evidence>
<dbReference type="Proteomes" id="UP000318741">
    <property type="component" value="Chromosome"/>
</dbReference>
<evidence type="ECO:0000313" key="13">
    <source>
        <dbReference type="EMBL" id="QDT14327.1"/>
    </source>
</evidence>
<dbReference type="AlphaFoldDB" id="A0A517P4K9"/>
<evidence type="ECO:0000256" key="10">
    <source>
        <dbReference type="PROSITE-ProRule" id="PRU10141"/>
    </source>
</evidence>
<feature type="region of interest" description="Disordered" evidence="11">
    <location>
        <begin position="1"/>
        <end position="123"/>
    </location>
</feature>
<evidence type="ECO:0000256" key="3">
    <source>
        <dbReference type="ARBA" id="ARBA00010886"/>
    </source>
</evidence>
<protein>
    <submittedName>
        <fullName evidence="13">Serine/threonine-protein kinase PknA</fullName>
        <ecNumber evidence="13">2.7.11.1</ecNumber>
    </submittedName>
</protein>
<dbReference type="SMART" id="SM00220">
    <property type="entry name" value="S_TKc"/>
    <property type="match status" value="1"/>
</dbReference>
<feature type="compositionally biased region" description="Basic and acidic residues" evidence="11">
    <location>
        <begin position="75"/>
        <end position="85"/>
    </location>
</feature>
<evidence type="ECO:0000256" key="6">
    <source>
        <dbReference type="ARBA" id="ARBA00022741"/>
    </source>
</evidence>
<feature type="region of interest" description="Disordered" evidence="11">
    <location>
        <begin position="220"/>
        <end position="256"/>
    </location>
</feature>
<dbReference type="Gene3D" id="3.30.200.20">
    <property type="entry name" value="Phosphorylase Kinase, domain 1"/>
    <property type="match status" value="1"/>
</dbReference>
<feature type="binding site" evidence="10">
    <location>
        <position position="160"/>
    </location>
    <ligand>
        <name>ATP</name>
        <dbReference type="ChEBI" id="CHEBI:30616"/>
    </ligand>
</feature>
<accession>A0A517P4K9</accession>
<keyword evidence="7 13" id="KW-0418">Kinase</keyword>
<evidence type="ECO:0000256" key="8">
    <source>
        <dbReference type="ARBA" id="ARBA00022840"/>
    </source>
</evidence>
<dbReference type="PROSITE" id="PS00107">
    <property type="entry name" value="PROTEIN_KINASE_ATP"/>
    <property type="match status" value="1"/>
</dbReference>
<keyword evidence="4" id="KW-0723">Serine/threonine-protein kinase</keyword>
<feature type="compositionally biased region" description="Basic and acidic residues" evidence="11">
    <location>
        <begin position="112"/>
        <end position="123"/>
    </location>
</feature>
<dbReference type="GO" id="GO:0005524">
    <property type="term" value="F:ATP binding"/>
    <property type="evidence" value="ECO:0007669"/>
    <property type="project" value="UniProtKB-UniRule"/>
</dbReference>
<dbReference type="Pfam" id="PF07714">
    <property type="entry name" value="PK_Tyr_Ser-Thr"/>
    <property type="match status" value="1"/>
</dbReference>
<dbReference type="InterPro" id="IPR008271">
    <property type="entry name" value="Ser/Thr_kinase_AS"/>
</dbReference>
<proteinExistence type="inferred from homology"/>
<dbReference type="GO" id="GO:0005813">
    <property type="term" value="C:centrosome"/>
    <property type="evidence" value="ECO:0007669"/>
    <property type="project" value="UniProtKB-SubCell"/>
</dbReference>
<evidence type="ECO:0000256" key="9">
    <source>
        <dbReference type="ARBA" id="ARBA00023212"/>
    </source>
</evidence>
<sequence length="866" mass="91313">MSHPAATADESDRGGPPCPTRSDGATVGTQADRPPALGEETVGGGATADHAERPTSLGSPVPADTVPTDAAPTDAVDRPAADRASGRPAAPTRRAGEPGGGDPGGRGSGGEDAGRGEPPDPRALKASVREFRLRERLGGGAFGVVYRAWDRQLHKPVAVKLFAPDGGERAPLVDRLLHEARAASRLDHPNIVRVLRAETVPLTAPLRALLEWERRDGAPTLPEPVGALTRPDVGTTFPHDPARREAKPAGPPGSGPEIGYIVSELITGGTLQAQFNEAVEGDSSAGAPSAGDPPPDWATPAGALRFVLPIAEATGHAHRLGVVHRDLKPANVLLTPDGRPMLTDFGIARASHRPSGDDTVGGQTGVTTAAAGGGGSTTLSGEGRWLGTPAYMAPEQAAQRSADVCAATDVWALGVILWELLAGRRMYHGSGLEIIDRILREPPPELPRTVPPAARRVVAAALQADPADRPRNGAVFADQVREALKELDRRPAGVASVIGRRANVALLAVAAATALLWLVWANAGRDANPDSQQASAGVEQAGVVDATDAATKSATEDGPGLRSVKVVTEPPGATVWLFPIDAAGAPQLARMVDFPGKSPSVHPEVPQGWCLVVAEAWVRPDGRPDAPPVRKWAEVERYIFEPEYEGRGFTDSTRTTLEGETSVLAPIVLHTTDELPLPAGRSLTEVRDGLVFESPVEEQITAPDGSVVADPRQTPTFVPAFYVSLQEQDSSEPGGRGDVAVAVTDERITYDRAVTRLEGQGLRMPSLTEWERIRQHPELIPEGSSEALFWTATMVPLRDGLRPTDVRPQGWFFRQVWAGSAGEGTPPQIVPTGAALPATAIVGVRSRAPRRTLDQFAHPLDERQVR</sequence>
<dbReference type="EMBL" id="CP036265">
    <property type="protein sequence ID" value="QDT14327.1"/>
    <property type="molecule type" value="Genomic_DNA"/>
</dbReference>
<dbReference type="InterPro" id="IPR017441">
    <property type="entry name" value="Protein_kinase_ATP_BS"/>
</dbReference>
<dbReference type="PROSITE" id="PS00108">
    <property type="entry name" value="PROTEIN_KINASE_ST"/>
    <property type="match status" value="1"/>
</dbReference>
<evidence type="ECO:0000259" key="12">
    <source>
        <dbReference type="PROSITE" id="PS50011"/>
    </source>
</evidence>
<gene>
    <name evidence="13" type="primary">pknA_1</name>
    <name evidence="13" type="ORF">CA12_03990</name>
</gene>
<dbReference type="InterPro" id="IPR011009">
    <property type="entry name" value="Kinase-like_dom_sf"/>
</dbReference>
<dbReference type="PROSITE" id="PS50011">
    <property type="entry name" value="PROTEIN_KINASE_DOM"/>
    <property type="match status" value="1"/>
</dbReference>
<evidence type="ECO:0000313" key="14">
    <source>
        <dbReference type="Proteomes" id="UP000318741"/>
    </source>
</evidence>
<dbReference type="GO" id="GO:0000922">
    <property type="term" value="C:spindle pole"/>
    <property type="evidence" value="ECO:0007669"/>
    <property type="project" value="UniProtKB-SubCell"/>
</dbReference>
<feature type="domain" description="Protein kinase" evidence="12">
    <location>
        <begin position="131"/>
        <end position="484"/>
    </location>
</feature>
<organism evidence="13 14">
    <name type="scientific">Alienimonas californiensis</name>
    <dbReference type="NCBI Taxonomy" id="2527989"/>
    <lineage>
        <taxon>Bacteria</taxon>
        <taxon>Pseudomonadati</taxon>
        <taxon>Planctomycetota</taxon>
        <taxon>Planctomycetia</taxon>
        <taxon>Planctomycetales</taxon>
        <taxon>Planctomycetaceae</taxon>
        <taxon>Alienimonas</taxon>
    </lineage>
</organism>
<keyword evidence="9" id="KW-0963">Cytoplasm</keyword>
<dbReference type="EC" id="2.7.11.1" evidence="13"/>
<evidence type="ECO:0000256" key="1">
    <source>
        <dbReference type="ARBA" id="ARBA00004300"/>
    </source>
</evidence>
<dbReference type="InterPro" id="IPR001245">
    <property type="entry name" value="Ser-Thr/Tyr_kinase_cat_dom"/>
</dbReference>
<keyword evidence="8 10" id="KW-0067">ATP-binding</keyword>
<feature type="compositionally biased region" description="Gly residues" evidence="11">
    <location>
        <begin position="97"/>
        <end position="111"/>
    </location>
</feature>
<keyword evidence="6 10" id="KW-0547">Nucleotide-binding</keyword>